<name>A0A6C0D1M0_9ZZZZ</name>
<organism evidence="1">
    <name type="scientific">viral metagenome</name>
    <dbReference type="NCBI Taxonomy" id="1070528"/>
    <lineage>
        <taxon>unclassified sequences</taxon>
        <taxon>metagenomes</taxon>
        <taxon>organismal metagenomes</taxon>
    </lineage>
</organism>
<proteinExistence type="predicted"/>
<accession>A0A6C0D1M0</accession>
<sequence length="361" mass="42801">MTLTIKKLENLLYTRGFLAKRYYSINDSYVYIELININTADTCMLYIPSKYDIKVDKLENVFKIDYINVDENGNIPVDYAGEADPDNIEKQYDNIDIEDDAKNLISKLENNYNHPIKLSERNQNDNKELVDIIRQLKRLRFCVQTIKYKVVIMYNSYLCCIKRDDTIQCFTIYDSNNKCRKLMISLDLETLYEKIGEKSNFNTISNDIKTVYNGIYRVFDKNQYKHTENIEKISENIGKIKLFSDNIFKKKMEYNNYLVKLEILLESLIEPEKQITEKIAEIESKYKYSKTLQSDMEKSQLIAKQNEELEKLNIVKQDIIKNIISIKNKHEELTLIIDKIMFDNHIMLDCIIKNFIKLSEF</sequence>
<reference evidence="1" key="1">
    <citation type="journal article" date="2020" name="Nature">
        <title>Giant virus diversity and host interactions through global metagenomics.</title>
        <authorList>
            <person name="Schulz F."/>
            <person name="Roux S."/>
            <person name="Paez-Espino D."/>
            <person name="Jungbluth S."/>
            <person name="Walsh D.A."/>
            <person name="Denef V.J."/>
            <person name="McMahon K.D."/>
            <person name="Konstantinidis K.T."/>
            <person name="Eloe-Fadrosh E.A."/>
            <person name="Kyrpides N.C."/>
            <person name="Woyke T."/>
        </authorList>
    </citation>
    <scope>NUCLEOTIDE SEQUENCE</scope>
    <source>
        <strain evidence="1">GVMAG-M-3300023174-102</strain>
    </source>
</reference>
<protein>
    <submittedName>
        <fullName evidence="1">Uncharacterized protein</fullName>
    </submittedName>
</protein>
<dbReference type="AlphaFoldDB" id="A0A6C0D1M0"/>
<evidence type="ECO:0000313" key="1">
    <source>
        <dbReference type="EMBL" id="QHT09595.1"/>
    </source>
</evidence>
<dbReference type="EMBL" id="MN739513">
    <property type="protein sequence ID" value="QHT09595.1"/>
    <property type="molecule type" value="Genomic_DNA"/>
</dbReference>